<dbReference type="EMBL" id="ACLF03000006">
    <property type="protein sequence ID" value="EFQ82777.1"/>
    <property type="molecule type" value="Genomic_DNA"/>
</dbReference>
<reference evidence="2" key="1">
    <citation type="submission" date="2010-08" db="EMBL/GenBank/DDBJ databases">
        <authorList>
            <person name="Muzny D."/>
            <person name="Qin X."/>
            <person name="Buhay C."/>
            <person name="Dugan-Rocha S."/>
            <person name="Ding Y."/>
            <person name="Chen G."/>
            <person name="Hawes A."/>
            <person name="Holder M."/>
            <person name="Jhangiani S."/>
            <person name="Johnson A."/>
            <person name="Khan Z."/>
            <person name="Li Z."/>
            <person name="Liu W."/>
            <person name="Liu X."/>
            <person name="Perez L."/>
            <person name="Shen H."/>
            <person name="Wang Q."/>
            <person name="Watt J."/>
            <person name="Xi L."/>
            <person name="Xin Y."/>
            <person name="Zhou J."/>
            <person name="Deng J."/>
            <person name="Jiang H."/>
            <person name="Liu Y."/>
            <person name="Qu J."/>
            <person name="Song X.-Z."/>
            <person name="Zhang L."/>
            <person name="Villasana D."/>
            <person name="Johnson A."/>
            <person name="Liu J."/>
            <person name="Liyanage D."/>
            <person name="Lorensuhewa L."/>
            <person name="Robinson T."/>
            <person name="Song A."/>
            <person name="Song B.-B."/>
            <person name="Dinh H."/>
            <person name="Thornton R."/>
            <person name="Coyle M."/>
            <person name="Francisco L."/>
            <person name="Jackson L."/>
            <person name="Javaid M."/>
            <person name="Korchina V."/>
            <person name="Kovar C."/>
            <person name="Mata R."/>
            <person name="Mathew T."/>
            <person name="Ngo R."/>
            <person name="Nguyen L."/>
            <person name="Nguyen N."/>
            <person name="Okwuonu G."/>
            <person name="Ongeri F."/>
            <person name="Pham C."/>
            <person name="Simmons D."/>
            <person name="Wilczek-Boney K."/>
            <person name="Hale W."/>
            <person name="Jakkamsetti A."/>
            <person name="Pham P."/>
            <person name="Ruth R."/>
            <person name="San Lucas F."/>
            <person name="Warren J."/>
            <person name="Zhang J."/>
            <person name="Zhao Z."/>
            <person name="Zhou C."/>
            <person name="Zhu D."/>
            <person name="Lee S."/>
            <person name="Bess C."/>
            <person name="Blankenburg K."/>
            <person name="Forbes L."/>
            <person name="Fu Q."/>
            <person name="Gubbala S."/>
            <person name="Hirani K."/>
            <person name="Jayaseelan J.C."/>
            <person name="Lara F."/>
            <person name="Munidasa M."/>
            <person name="Palculict T."/>
            <person name="Patil S."/>
            <person name="Pu L.-L."/>
            <person name="Saada N."/>
            <person name="Tang L."/>
            <person name="Weissenberger G."/>
            <person name="Zhu Y."/>
            <person name="Hemphill L."/>
            <person name="Shang Y."/>
            <person name="Youmans B."/>
            <person name="Ayvaz T."/>
            <person name="Ross M."/>
            <person name="Santibanez J."/>
            <person name="Aqrawi P."/>
            <person name="Gross S."/>
            <person name="Joshi V."/>
            <person name="Fowler G."/>
            <person name="Nazareth L."/>
            <person name="Reid J."/>
            <person name="Worley K."/>
            <person name="Petrosino J."/>
            <person name="Highlander S."/>
            <person name="Gibbs R."/>
        </authorList>
    </citation>
    <scope>NUCLEOTIDE SEQUENCE [LARGE SCALE GENOMIC DNA]</scope>
    <source>
        <strain evidence="2">DSM 15272</strain>
    </source>
</reference>
<protein>
    <submittedName>
        <fullName evidence="2">Uncharacterized protein</fullName>
    </submittedName>
</protein>
<name>E2SE50_9ACTN</name>
<organism evidence="2 3">
    <name type="scientific">Aeromicrobium marinum DSM 15272</name>
    <dbReference type="NCBI Taxonomy" id="585531"/>
    <lineage>
        <taxon>Bacteria</taxon>
        <taxon>Bacillati</taxon>
        <taxon>Actinomycetota</taxon>
        <taxon>Actinomycetes</taxon>
        <taxon>Propionibacteriales</taxon>
        <taxon>Nocardioidaceae</taxon>
        <taxon>Aeromicrobium</taxon>
    </lineage>
</organism>
<keyword evidence="3" id="KW-1185">Reference proteome</keyword>
<proteinExistence type="predicted"/>
<comment type="caution">
    <text evidence="2">The sequence shown here is derived from an EMBL/GenBank/DDBJ whole genome shotgun (WGS) entry which is preliminary data.</text>
</comment>
<dbReference type="RefSeq" id="WP_007077078.1">
    <property type="nucleotide sequence ID" value="NZ_CM001024.1"/>
</dbReference>
<sequence>MTGIWFDEAEDAEEIVKALQAEGYRTELRRESFAGEDDSDDRAWLLEVDPFDDRVVEMVDVYGGWMPGDDRLPAEPLDLPAQPRRIKRPEG</sequence>
<feature type="region of interest" description="Disordered" evidence="1">
    <location>
        <begin position="67"/>
        <end position="91"/>
    </location>
</feature>
<evidence type="ECO:0000256" key="1">
    <source>
        <dbReference type="SAM" id="MobiDB-lite"/>
    </source>
</evidence>
<dbReference type="HOGENOM" id="CLU_183740_0_0_11"/>
<dbReference type="eggNOG" id="ENOG50349CV">
    <property type="taxonomic scope" value="Bacteria"/>
</dbReference>
<evidence type="ECO:0000313" key="3">
    <source>
        <dbReference type="Proteomes" id="UP000003111"/>
    </source>
</evidence>
<evidence type="ECO:0000313" key="2">
    <source>
        <dbReference type="EMBL" id="EFQ82777.1"/>
    </source>
</evidence>
<dbReference type="AlphaFoldDB" id="E2SE50"/>
<accession>E2SE50</accession>
<dbReference type="OrthoDB" id="3731485at2"/>
<gene>
    <name evidence="2" type="ORF">HMPREF0063_11986</name>
</gene>
<dbReference type="Proteomes" id="UP000003111">
    <property type="component" value="Unassembled WGS sequence"/>
</dbReference>